<dbReference type="PRINTS" id="PR00237">
    <property type="entry name" value="GPCRRHODOPSN"/>
</dbReference>
<evidence type="ECO:0000256" key="2">
    <source>
        <dbReference type="ARBA" id="ARBA00022692"/>
    </source>
</evidence>
<organism evidence="12 13">
    <name type="scientific">Stylophora pistillata</name>
    <name type="common">Smooth cauliflower coral</name>
    <dbReference type="NCBI Taxonomy" id="50429"/>
    <lineage>
        <taxon>Eukaryota</taxon>
        <taxon>Metazoa</taxon>
        <taxon>Cnidaria</taxon>
        <taxon>Anthozoa</taxon>
        <taxon>Hexacorallia</taxon>
        <taxon>Scleractinia</taxon>
        <taxon>Astrocoeniina</taxon>
        <taxon>Pocilloporidae</taxon>
        <taxon>Stylophora</taxon>
    </lineage>
</organism>
<dbReference type="AlphaFoldDB" id="A0A2B4SSA0"/>
<dbReference type="InterPro" id="IPR017452">
    <property type="entry name" value="GPCR_Rhodpsn_7TM"/>
</dbReference>
<keyword evidence="7 8" id="KW-0807">Transducer</keyword>
<dbReference type="OrthoDB" id="6076970at2759"/>
<comment type="similarity">
    <text evidence="8">Belongs to the G-protein coupled receptor 1 family.</text>
</comment>
<dbReference type="Gene3D" id="1.20.1070.10">
    <property type="entry name" value="Rhodopsin 7-helix transmembrane proteins"/>
    <property type="match status" value="1"/>
</dbReference>
<feature type="domain" description="G-protein coupled receptors family 1 profile" evidence="11">
    <location>
        <begin position="83"/>
        <end position="347"/>
    </location>
</feature>
<dbReference type="CDD" id="cd00637">
    <property type="entry name" value="7tm_classA_rhodopsin-like"/>
    <property type="match status" value="1"/>
</dbReference>
<dbReference type="PANTHER" id="PTHR45695">
    <property type="entry name" value="LEUCOKININ RECEPTOR-RELATED"/>
    <property type="match status" value="1"/>
</dbReference>
<keyword evidence="5 10" id="KW-0472">Membrane</keyword>
<keyword evidence="2 8" id="KW-0812">Transmembrane</keyword>
<feature type="transmembrane region" description="Helical" evidence="10">
    <location>
        <begin position="148"/>
        <end position="166"/>
    </location>
</feature>
<sequence>MGISLSKKDLKYYVVNEDFNSWKIVINMWDATLKMETPTTAVNSPISVRNGEFERNNSSSFGTPQQAGFVFLYSITILVALSGNFLLIFIVKWRPQARSLTRVLFVNMAVADIFVTLAVMPESMSFVFTLGKWFPGDLGLVTCAGVRYLNFTSLAASIGSLLLMSVDRYLGVTFPLDRFPKFRRGRILSVGIWLSATITSIPVAVTWKNVQYRPNGTFYCAPLFQSPGKNFKMIFYYLYLFFLMYLIPLLVISTLYFSVCRRLRKRNIPGFDIPETKQRNEATKQKVVRMLMIITAVFAICWLPSQVYSVAALGFFPDVHYVLLPRYVQYLFNWLGHANSAINPWLCLTLSETLREALCKVLKRDQHSNSRYSKSTRSQTSTKYTSVKSVRSPVPMPDAHMDSKEIHDVCNDEEEQNCRETNV</sequence>
<accession>A0A2B4SSA0</accession>
<evidence type="ECO:0000256" key="10">
    <source>
        <dbReference type="SAM" id="Phobius"/>
    </source>
</evidence>
<dbReference type="STRING" id="50429.A0A2B4SSA0"/>
<dbReference type="Pfam" id="PF00001">
    <property type="entry name" value="7tm_1"/>
    <property type="match status" value="1"/>
</dbReference>
<protein>
    <submittedName>
        <fullName evidence="12">Allatostatin-A receptor</fullName>
    </submittedName>
</protein>
<dbReference type="PANTHER" id="PTHR45695:SF9">
    <property type="entry name" value="LEUCOKININ RECEPTOR"/>
    <property type="match status" value="1"/>
</dbReference>
<dbReference type="InterPro" id="IPR000276">
    <property type="entry name" value="GPCR_Rhodpsn"/>
</dbReference>
<feature type="transmembrane region" description="Helical" evidence="10">
    <location>
        <begin position="70"/>
        <end position="91"/>
    </location>
</feature>
<keyword evidence="13" id="KW-1185">Reference proteome</keyword>
<keyword evidence="4 8" id="KW-0297">G-protein coupled receptor</keyword>
<dbReference type="SUPFAM" id="SSF81321">
    <property type="entry name" value="Family A G protein-coupled receptor-like"/>
    <property type="match status" value="1"/>
</dbReference>
<evidence type="ECO:0000256" key="4">
    <source>
        <dbReference type="ARBA" id="ARBA00023040"/>
    </source>
</evidence>
<dbReference type="PROSITE" id="PS00237">
    <property type="entry name" value="G_PROTEIN_RECEP_F1_1"/>
    <property type="match status" value="1"/>
</dbReference>
<feature type="compositionally biased region" description="Polar residues" evidence="9">
    <location>
        <begin position="370"/>
        <end position="389"/>
    </location>
</feature>
<feature type="transmembrane region" description="Helical" evidence="10">
    <location>
        <begin position="234"/>
        <end position="257"/>
    </location>
</feature>
<comment type="caution">
    <text evidence="12">The sequence shown here is derived from an EMBL/GenBank/DDBJ whole genome shotgun (WGS) entry which is preliminary data.</text>
</comment>
<evidence type="ECO:0000259" key="11">
    <source>
        <dbReference type="PROSITE" id="PS50262"/>
    </source>
</evidence>
<dbReference type="EMBL" id="LSMT01000038">
    <property type="protein sequence ID" value="PFX31265.1"/>
    <property type="molecule type" value="Genomic_DNA"/>
</dbReference>
<evidence type="ECO:0000313" key="12">
    <source>
        <dbReference type="EMBL" id="PFX31265.1"/>
    </source>
</evidence>
<feature type="region of interest" description="Disordered" evidence="9">
    <location>
        <begin position="370"/>
        <end position="403"/>
    </location>
</feature>
<feature type="transmembrane region" description="Helical" evidence="10">
    <location>
        <begin position="287"/>
        <end position="305"/>
    </location>
</feature>
<dbReference type="GO" id="GO:0004930">
    <property type="term" value="F:G protein-coupled receptor activity"/>
    <property type="evidence" value="ECO:0007669"/>
    <property type="project" value="UniProtKB-KW"/>
</dbReference>
<keyword evidence="6 8" id="KW-0675">Receptor</keyword>
<gene>
    <name evidence="12" type="primary">AR</name>
    <name evidence="12" type="ORF">AWC38_SpisGene3899</name>
</gene>
<evidence type="ECO:0000256" key="1">
    <source>
        <dbReference type="ARBA" id="ARBA00004141"/>
    </source>
</evidence>
<evidence type="ECO:0000256" key="5">
    <source>
        <dbReference type="ARBA" id="ARBA00023136"/>
    </source>
</evidence>
<feature type="transmembrane region" description="Helical" evidence="10">
    <location>
        <begin position="103"/>
        <end position="128"/>
    </location>
</feature>
<proteinExistence type="inferred from homology"/>
<evidence type="ECO:0000256" key="8">
    <source>
        <dbReference type="RuleBase" id="RU000688"/>
    </source>
</evidence>
<dbReference type="GO" id="GO:0005886">
    <property type="term" value="C:plasma membrane"/>
    <property type="evidence" value="ECO:0007669"/>
    <property type="project" value="TreeGrafter"/>
</dbReference>
<evidence type="ECO:0000256" key="7">
    <source>
        <dbReference type="ARBA" id="ARBA00023224"/>
    </source>
</evidence>
<comment type="subcellular location">
    <subcellularLocation>
        <location evidence="1">Membrane</location>
        <topology evidence="1">Multi-pass membrane protein</topology>
    </subcellularLocation>
</comment>
<reference evidence="13" key="1">
    <citation type="journal article" date="2017" name="bioRxiv">
        <title>Comparative analysis of the genomes of Stylophora pistillata and Acropora digitifera provides evidence for extensive differences between species of corals.</title>
        <authorList>
            <person name="Voolstra C.R."/>
            <person name="Li Y."/>
            <person name="Liew Y.J."/>
            <person name="Baumgarten S."/>
            <person name="Zoccola D."/>
            <person name="Flot J.-F."/>
            <person name="Tambutte S."/>
            <person name="Allemand D."/>
            <person name="Aranda M."/>
        </authorList>
    </citation>
    <scope>NUCLEOTIDE SEQUENCE [LARGE SCALE GENOMIC DNA]</scope>
</reference>
<evidence type="ECO:0000256" key="3">
    <source>
        <dbReference type="ARBA" id="ARBA00022989"/>
    </source>
</evidence>
<feature type="transmembrane region" description="Helical" evidence="10">
    <location>
        <begin position="187"/>
        <end position="207"/>
    </location>
</feature>
<keyword evidence="3 10" id="KW-1133">Transmembrane helix</keyword>
<dbReference type="PROSITE" id="PS50262">
    <property type="entry name" value="G_PROTEIN_RECEP_F1_2"/>
    <property type="match status" value="1"/>
</dbReference>
<dbReference type="Proteomes" id="UP000225706">
    <property type="component" value="Unassembled WGS sequence"/>
</dbReference>
<dbReference type="SMART" id="SM01381">
    <property type="entry name" value="7TM_GPCR_Srsx"/>
    <property type="match status" value="1"/>
</dbReference>
<name>A0A2B4SSA0_STYPI</name>
<evidence type="ECO:0000256" key="6">
    <source>
        <dbReference type="ARBA" id="ARBA00023170"/>
    </source>
</evidence>
<evidence type="ECO:0000313" key="13">
    <source>
        <dbReference type="Proteomes" id="UP000225706"/>
    </source>
</evidence>
<dbReference type="FunFam" id="1.20.1070.10:FF:000291">
    <property type="entry name" value="Predicted protein"/>
    <property type="match status" value="1"/>
</dbReference>
<evidence type="ECO:0000256" key="9">
    <source>
        <dbReference type="SAM" id="MobiDB-lite"/>
    </source>
</evidence>